<dbReference type="EMBL" id="BSYO01000003">
    <property type="protein sequence ID" value="GMH02498.1"/>
    <property type="molecule type" value="Genomic_DNA"/>
</dbReference>
<evidence type="ECO:0000313" key="3">
    <source>
        <dbReference type="Proteomes" id="UP001279734"/>
    </source>
</evidence>
<feature type="compositionally biased region" description="Low complexity" evidence="1">
    <location>
        <begin position="292"/>
        <end position="343"/>
    </location>
</feature>
<feature type="compositionally biased region" description="Polar residues" evidence="1">
    <location>
        <begin position="655"/>
        <end position="665"/>
    </location>
</feature>
<accession>A0AAD3S160</accession>
<dbReference type="PANTHER" id="PTHR46774:SF3">
    <property type="entry name" value="CHROMATIN MODIFICATION-RELATED PROTEIN EAF1 A-RELATED"/>
    <property type="match status" value="1"/>
</dbReference>
<keyword evidence="3" id="KW-1185">Reference proteome</keyword>
<dbReference type="PANTHER" id="PTHR46774">
    <property type="entry name" value="CHROMATIN MODIFICATION-RELATED PROTEIN EAF1 A-RELATED"/>
    <property type="match status" value="1"/>
</dbReference>
<sequence>MLPSPGANSSLQGSPGISVGSNFTSPSAQLNILGWAGRYGVPRTTSLPVDEQQRIQQYSHMLSNRSIQHLSVPGSFSGTDQNIHMLSDGNAMSMMPGMNRSMPMPRPGFRGISSSAMLNSETMVSSSMIGMSRTINIKTGAGPVQGNSMLRHHDALHLVRPGQNAEHQKQIMLREMQLQMQQTQEKSQGVPPFADLSSALANQSVSPPVDTYPAHHRPHLYQVPQQHSKVLSNFNHPHLPGSTPSITGEQKACALRIARERQLQQRMLQRQQQQQNQFPASNALMSNVQTQSEPPLSFSSQNSSQIPSLSTSLPASLPPLTLSPMQPTSSQQQQKHQLRPQGLGQNPQSGVSGATNQIGKQRQRQPQLQPQQFQQTGRRHPQQCQQLESLQHAKLLKGIGRDNMLINQNIPLDPSHLNGLSATPVNQLMEKGEQPMHLIQGKGLYSGSGMNSVQQSKPAVPSQPSRQSLTKQKPYPSSTPASMKQVQKIPSHPESSNQSQVPAVPSAVGLPASSQAVYPSMIPSLSNQQLQVQPKPVLKLVNKRQATIQRSIKQNLIVGSDPMAHSQAEQAQNSTPPLGTNSGSLAVCIESVNLLPLPSSASRPNTAPSKTSESLCHSVMANFSTQMGPTRGPSIPISSMNEPLPSGSAGLGHGQLSSNLPSSAQGVEAQWQQQQQQQQQSQLQPPPQLQPVLQQNQSHQQQQLEQSPERLLPLQLQS</sequence>
<evidence type="ECO:0000313" key="2">
    <source>
        <dbReference type="EMBL" id="GMH02498.1"/>
    </source>
</evidence>
<evidence type="ECO:0000256" key="1">
    <source>
        <dbReference type="SAM" id="MobiDB-lite"/>
    </source>
</evidence>
<feature type="compositionally biased region" description="Polar residues" evidence="1">
    <location>
        <begin position="344"/>
        <end position="360"/>
    </location>
</feature>
<feature type="region of interest" description="Disordered" evidence="1">
    <location>
        <begin position="624"/>
        <end position="718"/>
    </location>
</feature>
<comment type="caution">
    <text evidence="2">The sequence shown here is derived from an EMBL/GenBank/DDBJ whole genome shotgun (WGS) entry which is preliminary data.</text>
</comment>
<dbReference type="Proteomes" id="UP001279734">
    <property type="component" value="Unassembled WGS sequence"/>
</dbReference>
<feature type="compositionally biased region" description="Low complexity" evidence="1">
    <location>
        <begin position="364"/>
        <end position="375"/>
    </location>
</feature>
<proteinExistence type="predicted"/>
<reference evidence="2" key="1">
    <citation type="submission" date="2023-05" db="EMBL/GenBank/DDBJ databases">
        <title>Nepenthes gracilis genome sequencing.</title>
        <authorList>
            <person name="Fukushima K."/>
        </authorList>
    </citation>
    <scope>NUCLEOTIDE SEQUENCE</scope>
    <source>
        <strain evidence="2">SING2019-196</strain>
    </source>
</reference>
<feature type="compositionally biased region" description="Low complexity" evidence="1">
    <location>
        <begin position="690"/>
        <end position="718"/>
    </location>
</feature>
<feature type="region of interest" description="Disordered" evidence="1">
    <location>
        <begin position="287"/>
        <end position="384"/>
    </location>
</feature>
<feature type="region of interest" description="Disordered" evidence="1">
    <location>
        <begin position="440"/>
        <end position="505"/>
    </location>
</feature>
<protein>
    <submittedName>
        <fullName evidence="2">Uncharacterized protein</fullName>
    </submittedName>
</protein>
<feature type="compositionally biased region" description="Polar residues" evidence="1">
    <location>
        <begin position="448"/>
        <end position="485"/>
    </location>
</feature>
<name>A0AAD3S160_NEPGR</name>
<gene>
    <name evidence="2" type="ORF">Nepgr_004337</name>
</gene>
<dbReference type="AlphaFoldDB" id="A0AAD3S160"/>
<feature type="compositionally biased region" description="Low complexity" evidence="1">
    <location>
        <begin position="670"/>
        <end position="683"/>
    </location>
</feature>
<dbReference type="GO" id="GO:0035267">
    <property type="term" value="C:NuA4 histone acetyltransferase complex"/>
    <property type="evidence" value="ECO:0007669"/>
    <property type="project" value="InterPro"/>
</dbReference>
<dbReference type="InterPro" id="IPR044798">
    <property type="entry name" value="EAF1A/B"/>
</dbReference>
<organism evidence="2 3">
    <name type="scientific">Nepenthes gracilis</name>
    <name type="common">Slender pitcher plant</name>
    <dbReference type="NCBI Taxonomy" id="150966"/>
    <lineage>
        <taxon>Eukaryota</taxon>
        <taxon>Viridiplantae</taxon>
        <taxon>Streptophyta</taxon>
        <taxon>Embryophyta</taxon>
        <taxon>Tracheophyta</taxon>
        <taxon>Spermatophyta</taxon>
        <taxon>Magnoliopsida</taxon>
        <taxon>eudicotyledons</taxon>
        <taxon>Gunneridae</taxon>
        <taxon>Pentapetalae</taxon>
        <taxon>Caryophyllales</taxon>
        <taxon>Nepenthaceae</taxon>
        <taxon>Nepenthes</taxon>
    </lineage>
</organism>